<dbReference type="AlphaFoldDB" id="A0A8S3ZF44"/>
<dbReference type="PANTHER" id="PTHR12854">
    <property type="entry name" value="ATAXIN 2-RELATED"/>
    <property type="match status" value="1"/>
</dbReference>
<feature type="region of interest" description="Disordered" evidence="1">
    <location>
        <begin position="572"/>
        <end position="600"/>
    </location>
</feature>
<protein>
    <recommendedName>
        <fullName evidence="2">LsmAD domain-containing protein</fullName>
    </recommendedName>
</protein>
<dbReference type="Pfam" id="PF07145">
    <property type="entry name" value="PAM2"/>
    <property type="match status" value="1"/>
</dbReference>
<dbReference type="InterPro" id="IPR009604">
    <property type="entry name" value="LsmAD_domain"/>
</dbReference>
<dbReference type="InterPro" id="IPR045117">
    <property type="entry name" value="ATXN2-like"/>
</dbReference>
<feature type="compositionally biased region" description="Low complexity" evidence="1">
    <location>
        <begin position="646"/>
        <end position="667"/>
    </location>
</feature>
<proteinExistence type="predicted"/>
<gene>
    <name evidence="3" type="ORF">CUNI_LOCUS12053</name>
</gene>
<feature type="compositionally biased region" description="Low complexity" evidence="1">
    <location>
        <begin position="572"/>
        <end position="582"/>
    </location>
</feature>
<feature type="non-terminal residue" evidence="3">
    <location>
        <position position="1"/>
    </location>
</feature>
<feature type="region of interest" description="Disordered" evidence="1">
    <location>
        <begin position="641"/>
        <end position="667"/>
    </location>
</feature>
<evidence type="ECO:0000259" key="2">
    <source>
        <dbReference type="SMART" id="SM01272"/>
    </source>
</evidence>
<evidence type="ECO:0000313" key="3">
    <source>
        <dbReference type="EMBL" id="CAG5126495.1"/>
    </source>
</evidence>
<dbReference type="SMART" id="SM01272">
    <property type="entry name" value="LsmAD"/>
    <property type="match status" value="1"/>
</dbReference>
<comment type="caution">
    <text evidence="3">The sequence shown here is derived from an EMBL/GenBank/DDBJ whole genome shotgun (WGS) entry which is preliminary data.</text>
</comment>
<feature type="region of interest" description="Disordered" evidence="1">
    <location>
        <begin position="1"/>
        <end position="48"/>
    </location>
</feature>
<feature type="compositionally biased region" description="Low complexity" evidence="1">
    <location>
        <begin position="449"/>
        <end position="470"/>
    </location>
</feature>
<feature type="region of interest" description="Disordered" evidence="1">
    <location>
        <begin position="693"/>
        <end position="735"/>
    </location>
</feature>
<feature type="compositionally biased region" description="Polar residues" evidence="1">
    <location>
        <begin position="586"/>
        <end position="598"/>
    </location>
</feature>
<reference evidence="3" key="1">
    <citation type="submission" date="2021-04" db="EMBL/GenBank/DDBJ databases">
        <authorList>
            <consortium name="Molecular Ecology Group"/>
        </authorList>
    </citation>
    <scope>NUCLEOTIDE SEQUENCE</scope>
</reference>
<feature type="domain" description="LsmAD" evidence="2">
    <location>
        <begin position="192"/>
        <end position="260"/>
    </location>
</feature>
<keyword evidence="4" id="KW-1185">Reference proteome</keyword>
<dbReference type="Proteomes" id="UP000678393">
    <property type="component" value="Unassembled WGS sequence"/>
</dbReference>
<dbReference type="GO" id="GO:0034063">
    <property type="term" value="P:stress granule assembly"/>
    <property type="evidence" value="ECO:0007669"/>
    <property type="project" value="TreeGrafter"/>
</dbReference>
<dbReference type="OrthoDB" id="2275718at2759"/>
<feature type="region of interest" description="Disordered" evidence="1">
    <location>
        <begin position="292"/>
        <end position="502"/>
    </location>
</feature>
<dbReference type="PANTHER" id="PTHR12854:SF7">
    <property type="entry name" value="ATAXIN-2 HOMOLOG"/>
    <property type="match status" value="1"/>
</dbReference>
<feature type="compositionally biased region" description="Low complexity" evidence="1">
    <location>
        <begin position="308"/>
        <end position="319"/>
    </location>
</feature>
<evidence type="ECO:0000256" key="1">
    <source>
        <dbReference type="SAM" id="MobiDB-lite"/>
    </source>
</evidence>
<feature type="compositionally biased region" description="Pro residues" evidence="1">
    <location>
        <begin position="471"/>
        <end position="482"/>
    </location>
</feature>
<feature type="compositionally biased region" description="Polar residues" evidence="1">
    <location>
        <begin position="711"/>
        <end position="728"/>
    </location>
</feature>
<dbReference type="InterPro" id="IPR009818">
    <property type="entry name" value="PAM2_motif"/>
</dbReference>
<dbReference type="Pfam" id="PF06741">
    <property type="entry name" value="LsmAD"/>
    <property type="match status" value="1"/>
</dbReference>
<accession>A0A8S3ZF44</accession>
<organism evidence="3 4">
    <name type="scientific">Candidula unifasciata</name>
    <dbReference type="NCBI Taxonomy" id="100452"/>
    <lineage>
        <taxon>Eukaryota</taxon>
        <taxon>Metazoa</taxon>
        <taxon>Spiralia</taxon>
        <taxon>Lophotrochozoa</taxon>
        <taxon>Mollusca</taxon>
        <taxon>Gastropoda</taxon>
        <taxon>Heterobranchia</taxon>
        <taxon>Euthyneura</taxon>
        <taxon>Panpulmonata</taxon>
        <taxon>Eupulmonata</taxon>
        <taxon>Stylommatophora</taxon>
        <taxon>Helicina</taxon>
        <taxon>Helicoidea</taxon>
        <taxon>Geomitridae</taxon>
        <taxon>Candidula</taxon>
    </lineage>
</organism>
<evidence type="ECO:0000313" key="4">
    <source>
        <dbReference type="Proteomes" id="UP000678393"/>
    </source>
</evidence>
<dbReference type="GO" id="GO:0010494">
    <property type="term" value="C:cytoplasmic stress granule"/>
    <property type="evidence" value="ECO:0007669"/>
    <property type="project" value="TreeGrafter"/>
</dbReference>
<dbReference type="EMBL" id="CAJHNH020002371">
    <property type="protein sequence ID" value="CAG5126495.1"/>
    <property type="molecule type" value="Genomic_DNA"/>
</dbReference>
<dbReference type="CDD" id="cd00600">
    <property type="entry name" value="Sm_like"/>
    <property type="match status" value="1"/>
</dbReference>
<name>A0A8S3ZF44_9EUPU</name>
<dbReference type="GO" id="GO:0003729">
    <property type="term" value="F:mRNA binding"/>
    <property type="evidence" value="ECO:0007669"/>
    <property type="project" value="TreeGrafter"/>
</dbReference>
<sequence>MSAALQNSRNRNRSRQPQPVSGRGGYPSYKRELSDPEPSNSSPLRGLYGDPRTAMVMCSFMGTRTSVKTRNGSTFKGHTVGFSDQGDIAMSDAKLEEDDNSPNQCLPGLIIPRENFVVCKTNGVDLKGLCSSAEFTDSAIANRTNGSSDASLRELQPWQDDDAPDEQPSLSLDDPVIGWDSHSMFQANREKFNVKSTYSEDLLEYTTKLPDPGSEGYEELQKFAQEQADEIERSDTYQNRIAKELADGDEELRYSAVHRGADAALSHRPQEVNANSGKHVYTIPALRGDSDQAIKNGTLKGQGRGARHSSSYFSSSSHPQQPPHLHHQNLQQSARQMNNHYQGPPPSGGLLGRSHGPASVQSRHQGPQNHSPAPQPHHQQHHHPQQYQQQPPPPPPTHPGMHQHHPHHLSQLQQQPPLHHHHHHPRPPPQQLVLTSSPHSGKSHPQAVPTNLSPPSLPPQQQQPLTTIQHPPTPTQYPPTPTQNPLTPAQHPPPQKMTPPQLQAPFQQPQLPNVVKVGTINESKNGVEVISQKVVQMEVNQQVFHQKPPPPPLQPVVAATTSAGPKVSEAHLSASSSSSSLADVQQMGQSGPGVTSPPTVLVPDRRVGQGMDANERNKIGQSLHDFKRNFVLESNGAGCQDSVRLTDTADSTPVSSTPASSSVATTPVSAAPELVNQLAEQVADVTLSHGEELQLTPKSTLNPNAKEFKPKSQSAPMEAQSPSPQPRTSPHMPQMLPYPQQVVLMPYHYSMPGPLNPQRKRGKYIESTVSLGAGVVSDLAAHQVTGQPLLATQPAGMMYIHTPGQPIPAGYQIINPRMVAPGSLTMAQASQMAGLDQAGQNQPQPVF</sequence>